<reference evidence="10" key="1">
    <citation type="submission" date="2014-12" db="EMBL/GenBank/DDBJ databases">
        <authorList>
            <person name="Smet A."/>
        </authorList>
    </citation>
    <scope>NUCLEOTIDE SEQUENCE [LARGE SCALE GENOMIC DNA]</scope>
</reference>
<comment type="subcellular location">
    <subcellularLocation>
        <location evidence="1">Cell outer membrane</location>
        <topology evidence="1">Lipid-anchor</topology>
    </subcellularLocation>
</comment>
<evidence type="ECO:0000256" key="2">
    <source>
        <dbReference type="ARBA" id="ARBA00015547"/>
    </source>
</evidence>
<gene>
    <name evidence="9" type="ORF">HHE01_00670</name>
</gene>
<keyword evidence="8" id="KW-0732">Signal</keyword>
<name>A0A0K2XQ21_HELHE</name>
<dbReference type="RefSeq" id="WP_015106701.1">
    <property type="nucleotide sequence ID" value="NZ_BSWR01000005.1"/>
</dbReference>
<keyword evidence="10" id="KW-1185">Reference proteome</keyword>
<evidence type="ECO:0000313" key="10">
    <source>
        <dbReference type="Proteomes" id="UP000046090"/>
    </source>
</evidence>
<keyword evidence="4 8" id="KW-0998">Cell outer membrane</keyword>
<dbReference type="Gene3D" id="3.30.160.180">
    <property type="entry name" value="Putative neuraminyllactose-binding hemagglutinin homolog like domain"/>
    <property type="match status" value="1"/>
</dbReference>
<dbReference type="Pfam" id="PF05211">
    <property type="entry name" value="NLBH"/>
    <property type="match status" value="1"/>
</dbReference>
<dbReference type="InterPro" id="IPR038531">
    <property type="entry name" value="NeuraminylLac-bd_hemagglutn_sf"/>
</dbReference>
<evidence type="ECO:0000256" key="6">
    <source>
        <dbReference type="ARBA" id="ARBA00030949"/>
    </source>
</evidence>
<evidence type="ECO:0000256" key="7">
    <source>
        <dbReference type="ARBA" id="ARBA00032680"/>
    </source>
</evidence>
<dbReference type="SUPFAM" id="SSF159594">
    <property type="entry name" value="XCC0632-like"/>
    <property type="match status" value="1"/>
</dbReference>
<sequence>MQIHTKGIVSALMGISLMFFGCATDTGTQSASNRAHPKINVSPIDFNYPIHINQEPLNDHITAILPPHIQADENVKPYIAKFQNALVAQIQEILQKKGYTIIRIDSAKDFTPTQKDTVYSLLKIKGWIGILENADINTTNPQDTHIKTKVDESAGAVILQFVEPKTGRTTHIIPINIGAEHAITYSNFQESVILSGFAGASSVSLGDTADKEDNGDVGGPVDKNHDDAVHKILNKVYKVVLEKVVSWAQTANLKRYRQVIDQMRK</sequence>
<keyword evidence="3 8" id="KW-0472">Membrane</keyword>
<keyword evidence="5" id="KW-0449">Lipoprotein</keyword>
<dbReference type="PROSITE" id="PS51257">
    <property type="entry name" value="PROKAR_LIPOPROTEIN"/>
    <property type="match status" value="1"/>
</dbReference>
<dbReference type="PIRSF" id="PIRSF019714">
    <property type="entry name" value="Neuraminyllac-bd_haemagglutn"/>
    <property type="match status" value="1"/>
</dbReference>
<dbReference type="Proteomes" id="UP000046090">
    <property type="component" value="Unassembled WGS sequence"/>
</dbReference>
<evidence type="ECO:0000256" key="4">
    <source>
        <dbReference type="ARBA" id="ARBA00023237"/>
    </source>
</evidence>
<evidence type="ECO:0000256" key="8">
    <source>
        <dbReference type="PIRNR" id="PIRNR019714"/>
    </source>
</evidence>
<protein>
    <recommendedName>
        <fullName evidence="2 8">Neuraminyllactose-binding hemagglutinin</fullName>
    </recommendedName>
    <alternativeName>
        <fullName evidence="7 8">Flagellar sheath adhesin</fullName>
    </alternativeName>
    <alternativeName>
        <fullName evidence="6 8">N-acetylneuraminyllactose-binding fibrillar hemagglutinin receptor-binding subunit</fullName>
    </alternativeName>
</protein>
<dbReference type="GO" id="GO:0009279">
    <property type="term" value="C:cell outer membrane"/>
    <property type="evidence" value="ECO:0007669"/>
    <property type="project" value="UniProtKB-SubCell"/>
</dbReference>
<evidence type="ECO:0000256" key="5">
    <source>
        <dbReference type="ARBA" id="ARBA00023288"/>
    </source>
</evidence>
<evidence type="ECO:0000256" key="3">
    <source>
        <dbReference type="ARBA" id="ARBA00023136"/>
    </source>
</evidence>
<evidence type="ECO:0000256" key="1">
    <source>
        <dbReference type="ARBA" id="ARBA00004459"/>
    </source>
</evidence>
<dbReference type="GeneID" id="76197549"/>
<dbReference type="InterPro" id="IPR007876">
    <property type="entry name" value="NeuraminylLac-bd_hemagglutn"/>
</dbReference>
<evidence type="ECO:0000313" key="9">
    <source>
        <dbReference type="EMBL" id="CRI35069.1"/>
    </source>
</evidence>
<dbReference type="AlphaFoldDB" id="A0A0K2XQ21"/>
<dbReference type="EMBL" id="CDMK01000003">
    <property type="protein sequence ID" value="CRI35069.1"/>
    <property type="molecule type" value="Genomic_DNA"/>
</dbReference>
<organism evidence="9 10">
    <name type="scientific">Helicobacter heilmannii</name>
    <dbReference type="NCBI Taxonomy" id="35817"/>
    <lineage>
        <taxon>Bacteria</taxon>
        <taxon>Pseudomonadati</taxon>
        <taxon>Campylobacterota</taxon>
        <taxon>Epsilonproteobacteria</taxon>
        <taxon>Campylobacterales</taxon>
        <taxon>Helicobacteraceae</taxon>
        <taxon>Helicobacter</taxon>
    </lineage>
</organism>
<dbReference type="OrthoDB" id="5328966at2"/>
<proteinExistence type="predicted"/>
<feature type="chain" id="PRO_5013432813" description="Neuraminyllactose-binding hemagglutinin" evidence="8">
    <location>
        <begin position="24"/>
        <end position="265"/>
    </location>
</feature>
<feature type="signal peptide" evidence="8">
    <location>
        <begin position="1"/>
        <end position="23"/>
    </location>
</feature>
<accession>A0A0K2XQ21</accession>